<dbReference type="RefSeq" id="WP_206274096.1">
    <property type="nucleotide sequence ID" value="NZ_CAUDLI010000008.1"/>
</dbReference>
<evidence type="ECO:0000313" key="2">
    <source>
        <dbReference type="EMBL" id="CAJ0893209.1"/>
    </source>
</evidence>
<proteinExistence type="predicted"/>
<dbReference type="EMBL" id="CAUDLI010000008">
    <property type="protein sequence ID" value="CAJ0893209.1"/>
    <property type="molecule type" value="Genomic_DNA"/>
</dbReference>
<evidence type="ECO:0000313" key="3">
    <source>
        <dbReference type="Proteomes" id="UP001189792"/>
    </source>
</evidence>
<protein>
    <recommendedName>
        <fullName evidence="4">Transcriptional regulator</fullName>
    </recommendedName>
</protein>
<sequence length="362" mass="39663">MQVRVNLPPGSLIDYLDFCEAIAHAVYPDPEGIDCIVAKKVISSVPILPGSNPPASNPYHPGWQSVLISEDGQTLDQLSPSDRTAQAGTRQFELSLTDPEFPCYQLGELTGQGPLSDDDLRTLEALLPQLPPLRYPISEDDAAAFMSAYLRLPNHPAWQPVLISAGGIEQRRMNAKRKHQRVLQNAFAGGQLASVDCDHVPVAALGAGYFIPRNHAVAYLEWAGLAHSDIVMGDDRGVAELREQETPLESQGQATPPEPTGGKQSVSAGDVRDAQEPQQPGVSPEASTKKKRAVGEPKYGAEQIKKIVYECRDLEKRGVHDFAKVIAQKYGYSERRLYTLRKEVEAEEEAQKAIGRRVVRAQ</sequence>
<evidence type="ECO:0008006" key="4">
    <source>
        <dbReference type="Google" id="ProtNLM"/>
    </source>
</evidence>
<organism evidence="2 3">
    <name type="scientific">Ralstonia flatus</name>
    <dbReference type="NCBI Taxonomy" id="3058601"/>
    <lineage>
        <taxon>Bacteria</taxon>
        <taxon>Pseudomonadati</taxon>
        <taxon>Pseudomonadota</taxon>
        <taxon>Betaproteobacteria</taxon>
        <taxon>Burkholderiales</taxon>
        <taxon>Burkholderiaceae</taxon>
        <taxon>Ralstonia</taxon>
    </lineage>
</organism>
<comment type="caution">
    <text evidence="2">The sequence shown here is derived from an EMBL/GenBank/DDBJ whole genome shotgun (WGS) entry which is preliminary data.</text>
</comment>
<evidence type="ECO:0000256" key="1">
    <source>
        <dbReference type="SAM" id="MobiDB-lite"/>
    </source>
</evidence>
<accession>A0ABM9L0B0</accession>
<dbReference type="Proteomes" id="UP001189792">
    <property type="component" value="Unassembled WGS sequence"/>
</dbReference>
<gene>
    <name evidence="2" type="ORF">R77564_03693</name>
</gene>
<reference evidence="2 3" key="1">
    <citation type="submission" date="2023-07" db="EMBL/GenBank/DDBJ databases">
        <authorList>
            <person name="Peeters C."/>
        </authorList>
    </citation>
    <scope>NUCLEOTIDE SEQUENCE [LARGE SCALE GENOMIC DNA]</scope>
    <source>
        <strain evidence="2 3">LMG 32965</strain>
    </source>
</reference>
<feature type="region of interest" description="Disordered" evidence="1">
    <location>
        <begin position="244"/>
        <end position="295"/>
    </location>
</feature>
<name>A0ABM9L0B0_9RALS</name>
<keyword evidence="3" id="KW-1185">Reference proteome</keyword>